<gene>
    <name evidence="10" type="ORF">KKR89_03620</name>
</gene>
<dbReference type="InterPro" id="IPR017475">
    <property type="entry name" value="EPS_sugar_tfrase"/>
</dbReference>
<evidence type="ECO:0000313" key="11">
    <source>
        <dbReference type="Proteomes" id="UP000679335"/>
    </source>
</evidence>
<evidence type="ECO:0000313" key="10">
    <source>
        <dbReference type="EMBL" id="QWC16745.1"/>
    </source>
</evidence>
<evidence type="ECO:0000256" key="6">
    <source>
        <dbReference type="ARBA" id="ARBA00023136"/>
    </source>
</evidence>
<evidence type="ECO:0000259" key="9">
    <source>
        <dbReference type="Pfam" id="PF02397"/>
    </source>
</evidence>
<keyword evidence="6 8" id="KW-0472">Membrane</keyword>
<organism evidence="10 11">
    <name type="scientific">Cellulomonas dongxiuzhuiae</name>
    <dbReference type="NCBI Taxonomy" id="2819979"/>
    <lineage>
        <taxon>Bacteria</taxon>
        <taxon>Bacillati</taxon>
        <taxon>Actinomycetota</taxon>
        <taxon>Actinomycetes</taxon>
        <taxon>Micrococcales</taxon>
        <taxon>Cellulomonadaceae</taxon>
        <taxon>Cellulomonas</taxon>
    </lineage>
</organism>
<accession>A0ABX8GLH1</accession>
<feature type="domain" description="Bacterial sugar transferase" evidence="9">
    <location>
        <begin position="336"/>
        <end position="523"/>
    </location>
</feature>
<dbReference type="NCBIfam" id="TIGR03025">
    <property type="entry name" value="EPS_sugtrans"/>
    <property type="match status" value="1"/>
</dbReference>
<feature type="transmembrane region" description="Helical" evidence="8">
    <location>
        <begin position="69"/>
        <end position="90"/>
    </location>
</feature>
<keyword evidence="11" id="KW-1185">Reference proteome</keyword>
<evidence type="ECO:0000256" key="7">
    <source>
        <dbReference type="SAM" id="MobiDB-lite"/>
    </source>
</evidence>
<proteinExistence type="inferred from homology"/>
<evidence type="ECO:0000256" key="5">
    <source>
        <dbReference type="ARBA" id="ARBA00022989"/>
    </source>
</evidence>
<dbReference type="InterPro" id="IPR003362">
    <property type="entry name" value="Bact_transf"/>
</dbReference>
<dbReference type="RefSeq" id="WP_208197901.1">
    <property type="nucleotide sequence ID" value="NZ_CP076023.1"/>
</dbReference>
<keyword evidence="5 8" id="KW-1133">Transmembrane helix</keyword>
<evidence type="ECO:0000256" key="1">
    <source>
        <dbReference type="ARBA" id="ARBA00004141"/>
    </source>
</evidence>
<feature type="transmembrane region" description="Helical" evidence="8">
    <location>
        <begin position="102"/>
        <end position="121"/>
    </location>
</feature>
<feature type="transmembrane region" description="Helical" evidence="8">
    <location>
        <begin position="142"/>
        <end position="162"/>
    </location>
</feature>
<dbReference type="Proteomes" id="UP000679335">
    <property type="component" value="Chromosome"/>
</dbReference>
<dbReference type="PANTHER" id="PTHR30576:SF10">
    <property type="entry name" value="SLL5057 PROTEIN"/>
    <property type="match status" value="1"/>
</dbReference>
<evidence type="ECO:0000256" key="4">
    <source>
        <dbReference type="ARBA" id="ARBA00022692"/>
    </source>
</evidence>
<evidence type="ECO:0000256" key="8">
    <source>
        <dbReference type="SAM" id="Phobius"/>
    </source>
</evidence>
<dbReference type="EMBL" id="CP076023">
    <property type="protein sequence ID" value="QWC16745.1"/>
    <property type="molecule type" value="Genomic_DNA"/>
</dbReference>
<comment type="subcellular location">
    <subcellularLocation>
        <location evidence="1">Membrane</location>
        <topology evidence="1">Multi-pass membrane protein</topology>
    </subcellularLocation>
</comment>
<dbReference type="Pfam" id="PF13727">
    <property type="entry name" value="CoA_binding_3"/>
    <property type="match status" value="1"/>
</dbReference>
<sequence length="529" mass="57786">MVVEHETAAQARAAARRRSERSGRAVHPAAPPPPAPAPAPPQPHALRWDPSRTHTRGPRRPAWVVRFHALLLVSDVAVLVVATAAAAWTWGRHDPAVRFFGAQVPMVSWLAAVVAVWLVALAAVRSRSELILAVGVTELQRVLNASVFALSAVMSTAFLGEADIARDTLAGAFGFGLLGLMVTRLAWRHRLIAWRSAGRCKRNALLVGPRRDVERLLPDLRRNHRAGFRVVGIALTDADPAPDARIDDVETFGLEELVDRAHHPRVTTVVLAGDLPGGRAAIRRLGWSLEGAATELILPSRLTYVAGPRIHLRPVEGMPLVHLSLPTYTGVAYVAKRVMDVVVASTALVVLGPVLLAVAVAIKLDDGGPVLFRQQRVGNHEQLFTMYKFRTMVVDAEARLAALQERNQGAGVLFKMTDDPRVTRVGRVLRAWSLDELPQFLNALVGTMSVVGPRPPLPREVALYDGDVHRRLLSKPGITGLWQVSGRSDLSWEESVQLDLSYVENWSLSGDLMIILRTFRCVLARAGAY</sequence>
<keyword evidence="3 10" id="KW-0808">Transferase</keyword>
<feature type="region of interest" description="Disordered" evidence="7">
    <location>
        <begin position="1"/>
        <end position="57"/>
    </location>
</feature>
<feature type="transmembrane region" description="Helical" evidence="8">
    <location>
        <begin position="341"/>
        <end position="362"/>
    </location>
</feature>
<dbReference type="PANTHER" id="PTHR30576">
    <property type="entry name" value="COLANIC BIOSYNTHESIS UDP-GLUCOSE LIPID CARRIER TRANSFERASE"/>
    <property type="match status" value="1"/>
</dbReference>
<dbReference type="GO" id="GO:0016740">
    <property type="term" value="F:transferase activity"/>
    <property type="evidence" value="ECO:0007669"/>
    <property type="project" value="UniProtKB-KW"/>
</dbReference>
<feature type="transmembrane region" description="Helical" evidence="8">
    <location>
        <begin position="168"/>
        <end position="187"/>
    </location>
</feature>
<keyword evidence="4 8" id="KW-0812">Transmembrane</keyword>
<reference evidence="10 11" key="1">
    <citation type="submission" date="2021-05" db="EMBL/GenBank/DDBJ databases">
        <title>Novel species in genus Cellulomonas.</title>
        <authorList>
            <person name="Zhang G."/>
        </authorList>
    </citation>
    <scope>NUCLEOTIDE SEQUENCE [LARGE SCALE GENOMIC DNA]</scope>
    <source>
        <strain evidence="11">zg-ZUI157</strain>
    </source>
</reference>
<feature type="compositionally biased region" description="Pro residues" evidence="7">
    <location>
        <begin position="29"/>
        <end position="43"/>
    </location>
</feature>
<protein>
    <submittedName>
        <fullName evidence="10">Sugar transferase</fullName>
    </submittedName>
</protein>
<name>A0ABX8GLH1_9CELL</name>
<comment type="similarity">
    <text evidence="2">Belongs to the bacterial sugar transferase family.</text>
</comment>
<evidence type="ECO:0000256" key="3">
    <source>
        <dbReference type="ARBA" id="ARBA00022679"/>
    </source>
</evidence>
<evidence type="ECO:0000256" key="2">
    <source>
        <dbReference type="ARBA" id="ARBA00006464"/>
    </source>
</evidence>
<dbReference type="Pfam" id="PF02397">
    <property type="entry name" value="Bac_transf"/>
    <property type="match status" value="1"/>
</dbReference>